<evidence type="ECO:0000259" key="3">
    <source>
        <dbReference type="PROSITE" id="PS51371"/>
    </source>
</evidence>
<evidence type="ECO:0000313" key="5">
    <source>
        <dbReference type="Proteomes" id="UP000306985"/>
    </source>
</evidence>
<evidence type="ECO:0000256" key="1">
    <source>
        <dbReference type="PROSITE-ProRule" id="PRU00703"/>
    </source>
</evidence>
<keyword evidence="1" id="KW-0129">CBS domain</keyword>
<feature type="domain" description="CBS" evidence="3">
    <location>
        <begin position="82"/>
        <end position="137"/>
    </location>
</feature>
<comment type="caution">
    <text evidence="4">The sequence shown here is derived from an EMBL/GenBank/DDBJ whole genome shotgun (WGS) entry which is preliminary data.</text>
</comment>
<organism evidence="4 5">
    <name type="scientific">Nakamurella flava</name>
    <dbReference type="NCBI Taxonomy" id="2576308"/>
    <lineage>
        <taxon>Bacteria</taxon>
        <taxon>Bacillati</taxon>
        <taxon>Actinomycetota</taxon>
        <taxon>Actinomycetes</taxon>
        <taxon>Nakamurellales</taxon>
        <taxon>Nakamurellaceae</taxon>
        <taxon>Nakamurella</taxon>
    </lineage>
</organism>
<dbReference type="AlphaFoldDB" id="A0A4U6QAT8"/>
<proteinExistence type="predicted"/>
<dbReference type="SUPFAM" id="SSF54631">
    <property type="entry name" value="CBS-domain pair"/>
    <property type="match status" value="1"/>
</dbReference>
<dbReference type="InterPro" id="IPR046342">
    <property type="entry name" value="CBS_dom_sf"/>
</dbReference>
<name>A0A4U6QAT8_9ACTN</name>
<feature type="compositionally biased region" description="Basic and acidic residues" evidence="2">
    <location>
        <begin position="19"/>
        <end position="35"/>
    </location>
</feature>
<dbReference type="Gene3D" id="3.10.580.10">
    <property type="entry name" value="CBS-domain"/>
    <property type="match status" value="1"/>
</dbReference>
<dbReference type="Pfam" id="PF00571">
    <property type="entry name" value="CBS"/>
    <property type="match status" value="1"/>
</dbReference>
<sequence length="209" mass="22713">MISRRCDSSSMPPGLPDRPAGDRGKPPMRRWDNHRDRRAKRRDPRPWSHGTPPDRKGSAAMTTSCHPLAGPAVATRTVGQAMLRSPKRCGPWTTVAQARQLFAGGHVHALLVVDGDRLLSVVERGDLTDLDPSAGPLPVRGFGSTTGRVVDPALPLDEARVLLGSHRRRLAVVDGGRLVGLLCLKRSRTGFCTDDDVRARAIERSTTAR</sequence>
<accession>A0A4U6QAT8</accession>
<keyword evidence="5" id="KW-1185">Reference proteome</keyword>
<dbReference type="OrthoDB" id="5244356at2"/>
<evidence type="ECO:0000313" key="4">
    <source>
        <dbReference type="EMBL" id="TKV57061.1"/>
    </source>
</evidence>
<dbReference type="EMBL" id="SZZH01000006">
    <property type="protein sequence ID" value="TKV57061.1"/>
    <property type="molecule type" value="Genomic_DNA"/>
</dbReference>
<dbReference type="Proteomes" id="UP000306985">
    <property type="component" value="Unassembled WGS sequence"/>
</dbReference>
<dbReference type="InterPro" id="IPR000644">
    <property type="entry name" value="CBS_dom"/>
</dbReference>
<gene>
    <name evidence="4" type="ORF">FDO65_19825</name>
</gene>
<feature type="region of interest" description="Disordered" evidence="2">
    <location>
        <begin position="1"/>
        <end position="66"/>
    </location>
</feature>
<dbReference type="PROSITE" id="PS51371">
    <property type="entry name" value="CBS"/>
    <property type="match status" value="1"/>
</dbReference>
<evidence type="ECO:0000256" key="2">
    <source>
        <dbReference type="SAM" id="MobiDB-lite"/>
    </source>
</evidence>
<protein>
    <submittedName>
        <fullName evidence="4">CBS domain-containing protein</fullName>
    </submittedName>
</protein>
<dbReference type="CDD" id="cd02205">
    <property type="entry name" value="CBS_pair_SF"/>
    <property type="match status" value="1"/>
</dbReference>
<reference evidence="4 5" key="1">
    <citation type="submission" date="2019-05" db="EMBL/GenBank/DDBJ databases">
        <title>Nakamurella sp. N5BH11, whole genome shotgun sequence.</title>
        <authorList>
            <person name="Tuo L."/>
        </authorList>
    </citation>
    <scope>NUCLEOTIDE SEQUENCE [LARGE SCALE GENOMIC DNA]</scope>
    <source>
        <strain evidence="4 5">N5BH11</strain>
    </source>
</reference>